<dbReference type="PANTHER" id="PTHR24381">
    <property type="entry name" value="ZINC FINGER PROTEIN"/>
    <property type="match status" value="1"/>
</dbReference>
<keyword evidence="6" id="KW-0539">Nucleus</keyword>
<dbReference type="Pfam" id="PF00096">
    <property type="entry name" value="zf-C2H2"/>
    <property type="match status" value="1"/>
</dbReference>
<feature type="domain" description="C2H2-type" evidence="8">
    <location>
        <begin position="109"/>
        <end position="137"/>
    </location>
</feature>
<dbReference type="InterPro" id="IPR036236">
    <property type="entry name" value="Znf_C2H2_sf"/>
</dbReference>
<dbReference type="SMART" id="SM00355">
    <property type="entry name" value="ZnF_C2H2"/>
    <property type="match status" value="10"/>
</dbReference>
<feature type="domain" description="C2H2-type" evidence="8">
    <location>
        <begin position="79"/>
        <end position="107"/>
    </location>
</feature>
<dbReference type="Proteomes" id="UP001153620">
    <property type="component" value="Chromosome 4"/>
</dbReference>
<feature type="domain" description="C2H2-type" evidence="8">
    <location>
        <begin position="219"/>
        <end position="247"/>
    </location>
</feature>
<feature type="domain" description="C2H2-type" evidence="8">
    <location>
        <begin position="248"/>
        <end position="275"/>
    </location>
</feature>
<dbReference type="PROSITE" id="PS00028">
    <property type="entry name" value="ZINC_FINGER_C2H2_1"/>
    <property type="match status" value="6"/>
</dbReference>
<evidence type="ECO:0000256" key="5">
    <source>
        <dbReference type="ARBA" id="ARBA00022833"/>
    </source>
</evidence>
<comment type="subcellular location">
    <subcellularLocation>
        <location evidence="1">Nucleus</location>
    </subcellularLocation>
</comment>
<dbReference type="Gene3D" id="3.30.160.60">
    <property type="entry name" value="Classic Zinc Finger"/>
    <property type="match status" value="5"/>
</dbReference>
<keyword evidence="4 7" id="KW-0863">Zinc-finger</keyword>
<dbReference type="SUPFAM" id="SSF57667">
    <property type="entry name" value="beta-beta-alpha zinc fingers"/>
    <property type="match status" value="5"/>
</dbReference>
<keyword evidence="10" id="KW-1185">Reference proteome</keyword>
<protein>
    <recommendedName>
        <fullName evidence="8">C2H2-type domain-containing protein</fullName>
    </recommendedName>
</protein>
<proteinExistence type="predicted"/>
<keyword evidence="3" id="KW-0677">Repeat</keyword>
<dbReference type="InterPro" id="IPR008598">
    <property type="entry name" value="Di19_Zn-bd"/>
</dbReference>
<dbReference type="Pfam" id="PF12874">
    <property type="entry name" value="zf-met"/>
    <property type="match status" value="1"/>
</dbReference>
<dbReference type="PROSITE" id="PS50157">
    <property type="entry name" value="ZINC_FINGER_C2H2_2"/>
    <property type="match status" value="6"/>
</dbReference>
<evidence type="ECO:0000256" key="1">
    <source>
        <dbReference type="ARBA" id="ARBA00004123"/>
    </source>
</evidence>
<gene>
    <name evidence="9" type="ORF">CHIRRI_LOCUS14325</name>
</gene>
<dbReference type="GO" id="GO:0000981">
    <property type="term" value="F:DNA-binding transcription factor activity, RNA polymerase II-specific"/>
    <property type="evidence" value="ECO:0007669"/>
    <property type="project" value="TreeGrafter"/>
</dbReference>
<evidence type="ECO:0000256" key="7">
    <source>
        <dbReference type="PROSITE-ProRule" id="PRU00042"/>
    </source>
</evidence>
<feature type="domain" description="C2H2-type" evidence="8">
    <location>
        <begin position="193"/>
        <end position="220"/>
    </location>
</feature>
<dbReference type="GO" id="GO:0000977">
    <property type="term" value="F:RNA polymerase II transcription regulatory region sequence-specific DNA binding"/>
    <property type="evidence" value="ECO:0007669"/>
    <property type="project" value="TreeGrafter"/>
</dbReference>
<evidence type="ECO:0000313" key="9">
    <source>
        <dbReference type="EMBL" id="CAG9811517.1"/>
    </source>
</evidence>
<evidence type="ECO:0000313" key="10">
    <source>
        <dbReference type="Proteomes" id="UP001153620"/>
    </source>
</evidence>
<sequence>MQSSGMSRKISEYFNVIPKVQKSANCNENDKILKKSSEIRECQVIIKDIKGQFGMNLNLFEEISLNKSKKIELIKNGSKTCKFCQKEFSTKSSLSTHVKNKHFEEFKIIFCSICSEKFFTQTLLDRHMKNKHPDGQFQQFECDFDGKIFKKKMCLFQHMRVHQIVECKICNKKLKYNSAKSHLKFFHETEKNFQCKICLKTFKMRQILKMHVHTHDKKFECQICNKKYSNKLILDYHIKDYHDNPGRFECKLCDKKFNIKICLIVHQKTHDKYRQKPLKCQRCDYATDLKSLLKAHQKTHDIRDKKFATMKNPIKCEKCPSFHRNLKFFKIHMKVVHSKVPFQCDLCAKFIKSKRNFVKHINNHIQSFNNCK</sequence>
<dbReference type="OrthoDB" id="7727540at2759"/>
<organism evidence="9 10">
    <name type="scientific">Chironomus riparius</name>
    <dbReference type="NCBI Taxonomy" id="315576"/>
    <lineage>
        <taxon>Eukaryota</taxon>
        <taxon>Metazoa</taxon>
        <taxon>Ecdysozoa</taxon>
        <taxon>Arthropoda</taxon>
        <taxon>Hexapoda</taxon>
        <taxon>Insecta</taxon>
        <taxon>Pterygota</taxon>
        <taxon>Neoptera</taxon>
        <taxon>Endopterygota</taxon>
        <taxon>Diptera</taxon>
        <taxon>Nematocera</taxon>
        <taxon>Chironomoidea</taxon>
        <taxon>Chironomidae</taxon>
        <taxon>Chironominae</taxon>
        <taxon>Chironomus</taxon>
    </lineage>
</organism>
<evidence type="ECO:0000256" key="2">
    <source>
        <dbReference type="ARBA" id="ARBA00022723"/>
    </source>
</evidence>
<evidence type="ECO:0000256" key="4">
    <source>
        <dbReference type="ARBA" id="ARBA00022771"/>
    </source>
</evidence>
<dbReference type="InterPro" id="IPR013087">
    <property type="entry name" value="Znf_C2H2_type"/>
</dbReference>
<evidence type="ECO:0000259" key="8">
    <source>
        <dbReference type="PROSITE" id="PS50157"/>
    </source>
</evidence>
<dbReference type="GO" id="GO:0005634">
    <property type="term" value="C:nucleus"/>
    <property type="evidence" value="ECO:0007669"/>
    <property type="project" value="UniProtKB-SubCell"/>
</dbReference>
<dbReference type="GO" id="GO:0008270">
    <property type="term" value="F:zinc ion binding"/>
    <property type="evidence" value="ECO:0007669"/>
    <property type="project" value="UniProtKB-KW"/>
</dbReference>
<keyword evidence="5" id="KW-0862">Zinc</keyword>
<evidence type="ECO:0000256" key="6">
    <source>
        <dbReference type="ARBA" id="ARBA00023242"/>
    </source>
</evidence>
<dbReference type="EMBL" id="OU895880">
    <property type="protein sequence ID" value="CAG9811517.1"/>
    <property type="molecule type" value="Genomic_DNA"/>
</dbReference>
<keyword evidence="2" id="KW-0479">Metal-binding</keyword>
<name>A0A9N9X0Z2_9DIPT</name>
<reference evidence="9" key="2">
    <citation type="submission" date="2022-10" db="EMBL/GenBank/DDBJ databases">
        <authorList>
            <consortium name="ENA_rothamsted_submissions"/>
            <consortium name="culmorum"/>
            <person name="King R."/>
        </authorList>
    </citation>
    <scope>NUCLEOTIDE SEQUENCE</scope>
</reference>
<dbReference type="AlphaFoldDB" id="A0A9N9X0Z2"/>
<dbReference type="PANTHER" id="PTHR24381:SF393">
    <property type="entry name" value="CHROMATIN-LINKED ADAPTOR FOR MSL PROTEINS, ISOFORM B"/>
    <property type="match status" value="1"/>
</dbReference>
<accession>A0A9N9X0Z2</accession>
<reference evidence="9" key="1">
    <citation type="submission" date="2022-01" db="EMBL/GenBank/DDBJ databases">
        <authorList>
            <person name="King R."/>
        </authorList>
    </citation>
    <scope>NUCLEOTIDE SEQUENCE</scope>
</reference>
<feature type="domain" description="C2H2-type" evidence="8">
    <location>
        <begin position="140"/>
        <end position="162"/>
    </location>
</feature>
<evidence type="ECO:0000256" key="3">
    <source>
        <dbReference type="ARBA" id="ARBA00022737"/>
    </source>
</evidence>
<dbReference type="Pfam" id="PF05605">
    <property type="entry name" value="zf-Di19"/>
    <property type="match status" value="1"/>
</dbReference>